<name>A0A2I0JY65_PUNGR</name>
<dbReference type="AlphaFoldDB" id="A0A2I0JY65"/>
<reference evidence="1 2" key="1">
    <citation type="submission" date="2017-11" db="EMBL/GenBank/DDBJ databases">
        <title>De-novo sequencing of pomegranate (Punica granatum L.) genome.</title>
        <authorList>
            <person name="Akparov Z."/>
            <person name="Amiraslanov A."/>
            <person name="Hajiyeva S."/>
            <person name="Abbasov M."/>
            <person name="Kaur K."/>
            <person name="Hamwieh A."/>
            <person name="Solovyev V."/>
            <person name="Salamov A."/>
            <person name="Braich B."/>
            <person name="Kosarev P."/>
            <person name="Mahmoud A."/>
            <person name="Hajiyev E."/>
            <person name="Babayeva S."/>
            <person name="Izzatullayeva V."/>
            <person name="Mammadov A."/>
            <person name="Mammadov A."/>
            <person name="Sharifova S."/>
            <person name="Ojaghi J."/>
            <person name="Eynullazada K."/>
            <person name="Bayramov B."/>
            <person name="Abdulazimova A."/>
            <person name="Shahmuradov I."/>
        </authorList>
    </citation>
    <scope>NUCLEOTIDE SEQUENCE [LARGE SCALE GENOMIC DNA]</scope>
    <source>
        <strain evidence="2">cv. AG2017</strain>
        <tissue evidence="1">Leaf</tissue>
    </source>
</reference>
<evidence type="ECO:0000313" key="2">
    <source>
        <dbReference type="Proteomes" id="UP000233551"/>
    </source>
</evidence>
<keyword evidence="2" id="KW-1185">Reference proteome</keyword>
<organism evidence="1 2">
    <name type="scientific">Punica granatum</name>
    <name type="common">Pomegranate</name>
    <dbReference type="NCBI Taxonomy" id="22663"/>
    <lineage>
        <taxon>Eukaryota</taxon>
        <taxon>Viridiplantae</taxon>
        <taxon>Streptophyta</taxon>
        <taxon>Embryophyta</taxon>
        <taxon>Tracheophyta</taxon>
        <taxon>Spermatophyta</taxon>
        <taxon>Magnoliopsida</taxon>
        <taxon>eudicotyledons</taxon>
        <taxon>Gunneridae</taxon>
        <taxon>Pentapetalae</taxon>
        <taxon>rosids</taxon>
        <taxon>malvids</taxon>
        <taxon>Myrtales</taxon>
        <taxon>Lythraceae</taxon>
        <taxon>Punica</taxon>
    </lineage>
</organism>
<dbReference type="Proteomes" id="UP000233551">
    <property type="component" value="Unassembled WGS sequence"/>
</dbReference>
<comment type="caution">
    <text evidence="1">The sequence shown here is derived from an EMBL/GenBank/DDBJ whole genome shotgun (WGS) entry which is preliminary data.</text>
</comment>
<proteinExistence type="predicted"/>
<accession>A0A2I0JY65</accession>
<protein>
    <submittedName>
        <fullName evidence="1">Uncharacterized protein</fullName>
    </submittedName>
</protein>
<sequence length="141" mass="15548">MEGVGKFVLEQRPTLQGRGKGKLHYFVLLICGDDVTAFCRCRTGKSDVGRPANLTLVARPVGCRHRLFTYTSDKKLRRPNPYACGPRVPRRILLGSKCQGFGYAIADDDVRVTCLYVIVSIVSCHSKSHTLGALIPEINGK</sequence>
<dbReference type="EMBL" id="PGOL01001069">
    <property type="protein sequence ID" value="PKI61202.1"/>
    <property type="molecule type" value="Genomic_DNA"/>
</dbReference>
<gene>
    <name evidence="1" type="ORF">CRG98_018433</name>
</gene>
<evidence type="ECO:0000313" key="1">
    <source>
        <dbReference type="EMBL" id="PKI61202.1"/>
    </source>
</evidence>